<keyword evidence="2" id="KW-0560">Oxidoreductase</keyword>
<dbReference type="GO" id="GO:0004497">
    <property type="term" value="F:monooxygenase activity"/>
    <property type="evidence" value="ECO:0007669"/>
    <property type="project" value="UniProtKB-KW"/>
</dbReference>
<comment type="similarity">
    <text evidence="1">Belongs to the paxM FAD-dependent monooxygenase family.</text>
</comment>
<reference evidence="4" key="1">
    <citation type="journal article" date="2012" name="PLoS Genet.">
        <title>Comparative analysis of the genomes of two field isolates of the rice blast fungus Magnaporthe oryzae.</title>
        <authorList>
            <person name="Xue M."/>
            <person name="Yang J."/>
            <person name="Li Z."/>
            <person name="Hu S."/>
            <person name="Yao N."/>
            <person name="Dean R.A."/>
            <person name="Zhao W."/>
            <person name="Shen M."/>
            <person name="Zhang H."/>
            <person name="Li C."/>
            <person name="Liu L."/>
            <person name="Cao L."/>
            <person name="Xu X."/>
            <person name="Xing Y."/>
            <person name="Hsiang T."/>
            <person name="Zhang Z."/>
            <person name="Xu J.R."/>
            <person name="Peng Y.L."/>
        </authorList>
    </citation>
    <scope>NUCLEOTIDE SEQUENCE</scope>
    <source>
        <strain evidence="4">Y34</strain>
    </source>
</reference>
<sequence length="117" mass="12785">METTRDEFGMSSRRAAKPLRAIEEKYGSPMGVIHRGDLQRILLAAVLKGGCRLFTGSNVVAVDSQFRPRVQVGDTKAAKTIWLEGDVVIPADGIKSSLRRQMVAEVGQGRKMARSSL</sequence>
<dbReference type="PANTHER" id="PTHR13789">
    <property type="entry name" value="MONOOXYGENASE"/>
    <property type="match status" value="1"/>
</dbReference>
<organism evidence="4">
    <name type="scientific">Pyricularia oryzae (strain Y34)</name>
    <name type="common">Rice blast fungus</name>
    <name type="synonym">Magnaporthe oryzae</name>
    <dbReference type="NCBI Taxonomy" id="1143189"/>
    <lineage>
        <taxon>Eukaryota</taxon>
        <taxon>Fungi</taxon>
        <taxon>Dikarya</taxon>
        <taxon>Ascomycota</taxon>
        <taxon>Pezizomycotina</taxon>
        <taxon>Sordariomycetes</taxon>
        <taxon>Sordariomycetidae</taxon>
        <taxon>Magnaporthales</taxon>
        <taxon>Pyriculariaceae</taxon>
        <taxon>Pyricularia</taxon>
    </lineage>
</organism>
<proteinExistence type="inferred from homology"/>
<dbReference type="InterPro" id="IPR050493">
    <property type="entry name" value="FAD-dep_Monooxygenase_BioMet"/>
</dbReference>
<evidence type="ECO:0000256" key="1">
    <source>
        <dbReference type="ARBA" id="ARBA00007992"/>
    </source>
</evidence>
<evidence type="ECO:0000256" key="3">
    <source>
        <dbReference type="ARBA" id="ARBA00023033"/>
    </source>
</evidence>
<dbReference type="AlphaFoldDB" id="A0AA97NLZ5"/>
<evidence type="ECO:0000313" key="4">
    <source>
        <dbReference type="EMBL" id="ELQ32576.1"/>
    </source>
</evidence>
<dbReference type="Gene3D" id="3.30.9.10">
    <property type="entry name" value="D-Amino Acid Oxidase, subunit A, domain 2"/>
    <property type="match status" value="1"/>
</dbReference>
<dbReference type="EMBL" id="JH793444">
    <property type="protein sequence ID" value="ELQ32576.1"/>
    <property type="molecule type" value="Genomic_DNA"/>
</dbReference>
<dbReference type="Proteomes" id="UP000011086">
    <property type="component" value="Unassembled WGS sequence"/>
</dbReference>
<dbReference type="InterPro" id="IPR036188">
    <property type="entry name" value="FAD/NAD-bd_sf"/>
</dbReference>
<gene>
    <name evidence="4" type="ORF">OOU_Y34scaffold01090g7</name>
</gene>
<name>A0AA97NLZ5_PYRO3</name>
<accession>A0AA97NLZ5</accession>
<dbReference type="Gene3D" id="3.50.50.60">
    <property type="entry name" value="FAD/NAD(P)-binding domain"/>
    <property type="match status" value="1"/>
</dbReference>
<dbReference type="PANTHER" id="PTHR13789:SF147">
    <property type="entry name" value="PUTATIVE (AFU_ORTHOLOGUE AFUA_2G01950)-RELATED"/>
    <property type="match status" value="1"/>
</dbReference>
<dbReference type="SUPFAM" id="SSF51905">
    <property type="entry name" value="FAD/NAD(P)-binding domain"/>
    <property type="match status" value="1"/>
</dbReference>
<keyword evidence="3" id="KW-0503">Monooxygenase</keyword>
<protein>
    <submittedName>
        <fullName evidence="4">Uncharacterized protein</fullName>
    </submittedName>
</protein>
<evidence type="ECO:0000256" key="2">
    <source>
        <dbReference type="ARBA" id="ARBA00023002"/>
    </source>
</evidence>